<feature type="transmembrane region" description="Helical" evidence="1">
    <location>
        <begin position="81"/>
        <end position="103"/>
    </location>
</feature>
<evidence type="ECO:0000313" key="2">
    <source>
        <dbReference type="EMBL" id="EOB11703.1"/>
    </source>
</evidence>
<organism evidence="2 3">
    <name type="scientific">Nosema bombycis (strain CQ1 / CVCC 102059)</name>
    <name type="common">Microsporidian parasite</name>
    <name type="synonym">Pebrine of silkworm</name>
    <dbReference type="NCBI Taxonomy" id="578461"/>
    <lineage>
        <taxon>Eukaryota</taxon>
        <taxon>Fungi</taxon>
        <taxon>Fungi incertae sedis</taxon>
        <taxon>Microsporidia</taxon>
        <taxon>Nosematidae</taxon>
        <taxon>Nosema</taxon>
    </lineage>
</organism>
<evidence type="ECO:0000256" key="1">
    <source>
        <dbReference type="SAM" id="Phobius"/>
    </source>
</evidence>
<feature type="transmembrane region" description="Helical" evidence="1">
    <location>
        <begin position="52"/>
        <end position="75"/>
    </location>
</feature>
<proteinExistence type="predicted"/>
<keyword evidence="3" id="KW-1185">Reference proteome</keyword>
<keyword evidence="1" id="KW-0472">Membrane</keyword>
<evidence type="ECO:0000313" key="3">
    <source>
        <dbReference type="Proteomes" id="UP000016927"/>
    </source>
</evidence>
<name>R0MG11_NOSB1</name>
<protein>
    <recommendedName>
        <fullName evidence="4">Transmembrane protein</fullName>
    </recommendedName>
</protein>
<gene>
    <name evidence="2" type="ORF">NBO_929g0001</name>
</gene>
<reference evidence="2 3" key="1">
    <citation type="journal article" date="2013" name="BMC Genomics">
        <title>Comparative genomics of parasitic silkworm microsporidia reveal an association between genome expansion and host adaptation.</title>
        <authorList>
            <person name="Pan G."/>
            <person name="Xu J."/>
            <person name="Li T."/>
            <person name="Xia Q."/>
            <person name="Liu S.L."/>
            <person name="Zhang G."/>
            <person name="Li S."/>
            <person name="Li C."/>
            <person name="Liu H."/>
            <person name="Yang L."/>
            <person name="Liu T."/>
            <person name="Zhang X."/>
            <person name="Wu Z."/>
            <person name="Fan W."/>
            <person name="Dang X."/>
            <person name="Xiang H."/>
            <person name="Tao M."/>
            <person name="Li Y."/>
            <person name="Hu J."/>
            <person name="Li Z."/>
            <person name="Lin L."/>
            <person name="Luo J."/>
            <person name="Geng L."/>
            <person name="Wang L."/>
            <person name="Long M."/>
            <person name="Wan Y."/>
            <person name="He N."/>
            <person name="Zhang Z."/>
            <person name="Lu C."/>
            <person name="Keeling P.J."/>
            <person name="Wang J."/>
            <person name="Xiang Z."/>
            <person name="Zhou Z."/>
        </authorList>
    </citation>
    <scope>NUCLEOTIDE SEQUENCE [LARGE SCALE GENOMIC DNA]</scope>
    <source>
        <strain evidence="3">CQ1 / CVCC 102059</strain>
    </source>
</reference>
<dbReference type="AlphaFoldDB" id="R0MG11"/>
<dbReference type="Proteomes" id="UP000016927">
    <property type="component" value="Unassembled WGS sequence"/>
</dbReference>
<evidence type="ECO:0008006" key="4">
    <source>
        <dbReference type="Google" id="ProtNLM"/>
    </source>
</evidence>
<dbReference type="VEuPathDB" id="MicrosporidiaDB:NBO_929g0001"/>
<accession>R0MG11</accession>
<keyword evidence="1" id="KW-1133">Transmembrane helix</keyword>
<dbReference type="EMBL" id="KB909836">
    <property type="protein sequence ID" value="EOB11703.1"/>
    <property type="molecule type" value="Genomic_DNA"/>
</dbReference>
<dbReference type="HOGENOM" id="CLU_2062144_0_0_1"/>
<keyword evidence="1" id="KW-0812">Transmembrane</keyword>
<sequence length="119" mass="13784">MGFMCLVANSVNILATHNQNIARRNEQRTTKNNEVIKKESGFDKVAKTFQGVAVVCSFFYTVYLVVVFCIIATILTLIINWYFFGFWFLYVLIACVTISFFLIDSVINDKFWDEQIARN</sequence>